<feature type="transmembrane region" description="Helical" evidence="6">
    <location>
        <begin position="140"/>
        <end position="160"/>
    </location>
</feature>
<sequence>METNPYAAPGAVVDDAYVYNGAELEVLKASRWQRLGAAIIDGLAVGICVMPLSFYVLQGWASRNPALTQSHAAMPNFVSGPVAAVSGVIVLGLIIINCVLLHRNGQTIGKRALSIKVVRKDGSRVPLTRFIFLRFLPVELFRFIPFVGGIIGLVDTLMIFGSERRCMHDLIADTIVIED</sequence>
<accession>A0ABW8IQY9</accession>
<keyword evidence="5 6" id="KW-0472">Membrane</keyword>
<evidence type="ECO:0000313" key="9">
    <source>
        <dbReference type="Proteomes" id="UP001620405"/>
    </source>
</evidence>
<evidence type="ECO:0000256" key="6">
    <source>
        <dbReference type="SAM" id="Phobius"/>
    </source>
</evidence>
<dbReference type="InterPro" id="IPR051791">
    <property type="entry name" value="Pra-immunoreactive"/>
</dbReference>
<keyword evidence="3 6" id="KW-0812">Transmembrane</keyword>
<evidence type="ECO:0000313" key="8">
    <source>
        <dbReference type="EMBL" id="MFK2872362.1"/>
    </source>
</evidence>
<feature type="domain" description="RDD" evidence="7">
    <location>
        <begin position="29"/>
        <end position="172"/>
    </location>
</feature>
<evidence type="ECO:0000256" key="1">
    <source>
        <dbReference type="ARBA" id="ARBA00004651"/>
    </source>
</evidence>
<comment type="caution">
    <text evidence="8">The sequence shown here is derived from an EMBL/GenBank/DDBJ whole genome shotgun (WGS) entry which is preliminary data.</text>
</comment>
<keyword evidence="2" id="KW-1003">Cell membrane</keyword>
<dbReference type="PANTHER" id="PTHR36115:SF4">
    <property type="entry name" value="MEMBRANE PROTEIN"/>
    <property type="match status" value="1"/>
</dbReference>
<reference evidence="8 9" key="1">
    <citation type="submission" date="2020-10" db="EMBL/GenBank/DDBJ databases">
        <title>Phylogeny of dyella-like bacteria.</title>
        <authorList>
            <person name="Fu J."/>
        </authorList>
    </citation>
    <scope>NUCLEOTIDE SEQUENCE [LARGE SCALE GENOMIC DNA]</scope>
    <source>
        <strain evidence="8 9">DHOB07</strain>
    </source>
</reference>
<dbReference type="PANTHER" id="PTHR36115">
    <property type="entry name" value="PROLINE-RICH ANTIGEN HOMOLOG-RELATED"/>
    <property type="match status" value="1"/>
</dbReference>
<protein>
    <submittedName>
        <fullName evidence="8">RDD family protein</fullName>
    </submittedName>
</protein>
<dbReference type="Pfam" id="PF06271">
    <property type="entry name" value="RDD"/>
    <property type="match status" value="1"/>
</dbReference>
<evidence type="ECO:0000259" key="7">
    <source>
        <dbReference type="Pfam" id="PF06271"/>
    </source>
</evidence>
<keyword evidence="9" id="KW-1185">Reference proteome</keyword>
<evidence type="ECO:0000256" key="5">
    <source>
        <dbReference type="ARBA" id="ARBA00023136"/>
    </source>
</evidence>
<dbReference type="Proteomes" id="UP001620405">
    <property type="component" value="Unassembled WGS sequence"/>
</dbReference>
<proteinExistence type="predicted"/>
<evidence type="ECO:0000256" key="2">
    <source>
        <dbReference type="ARBA" id="ARBA00022475"/>
    </source>
</evidence>
<feature type="transmembrane region" description="Helical" evidence="6">
    <location>
        <begin position="35"/>
        <end position="57"/>
    </location>
</feature>
<name>A0ABW8IQY9_9GAMM</name>
<dbReference type="InterPro" id="IPR010432">
    <property type="entry name" value="RDD"/>
</dbReference>
<organism evidence="8 9">
    <name type="scientific">Dyella lipolytica</name>
    <dbReference type="NCBI Taxonomy" id="1867835"/>
    <lineage>
        <taxon>Bacteria</taxon>
        <taxon>Pseudomonadati</taxon>
        <taxon>Pseudomonadota</taxon>
        <taxon>Gammaproteobacteria</taxon>
        <taxon>Lysobacterales</taxon>
        <taxon>Rhodanobacteraceae</taxon>
        <taxon>Dyella</taxon>
    </lineage>
</organism>
<dbReference type="EMBL" id="JADIKG010000009">
    <property type="protein sequence ID" value="MFK2872362.1"/>
    <property type="molecule type" value="Genomic_DNA"/>
</dbReference>
<gene>
    <name evidence="8" type="ORF">ISP13_02375</name>
</gene>
<keyword evidence="4 6" id="KW-1133">Transmembrane helix</keyword>
<comment type="subcellular location">
    <subcellularLocation>
        <location evidence="1">Cell membrane</location>
        <topology evidence="1">Multi-pass membrane protein</topology>
    </subcellularLocation>
</comment>
<feature type="transmembrane region" description="Helical" evidence="6">
    <location>
        <begin position="77"/>
        <end position="101"/>
    </location>
</feature>
<evidence type="ECO:0000256" key="4">
    <source>
        <dbReference type="ARBA" id="ARBA00022989"/>
    </source>
</evidence>
<evidence type="ECO:0000256" key="3">
    <source>
        <dbReference type="ARBA" id="ARBA00022692"/>
    </source>
</evidence>
<dbReference type="RefSeq" id="WP_284399060.1">
    <property type="nucleotide sequence ID" value="NZ_BSNQ01000003.1"/>
</dbReference>